<dbReference type="Gene3D" id="2.60.120.650">
    <property type="entry name" value="Cupin"/>
    <property type="match status" value="1"/>
</dbReference>
<comment type="caution">
    <text evidence="14">The sequence shown here is derived from an EMBL/GenBank/DDBJ whole genome shotgun (WGS) entry which is preliminary data.</text>
</comment>
<evidence type="ECO:0000256" key="5">
    <source>
        <dbReference type="ARBA" id="ARBA00022964"/>
    </source>
</evidence>
<keyword evidence="6" id="KW-0560">Oxidoreductase</keyword>
<reference evidence="14 15" key="1">
    <citation type="journal article" date="2019" name="Environ. Microbiol.">
        <title>At the nexus of three kingdoms: the genome of the mycorrhizal fungus Gigaspora margarita provides insights into plant, endobacterial and fungal interactions.</title>
        <authorList>
            <person name="Venice F."/>
            <person name="Ghignone S."/>
            <person name="Salvioli di Fossalunga A."/>
            <person name="Amselem J."/>
            <person name="Novero M."/>
            <person name="Xianan X."/>
            <person name="Sedzielewska Toro K."/>
            <person name="Morin E."/>
            <person name="Lipzen A."/>
            <person name="Grigoriev I.V."/>
            <person name="Henrissat B."/>
            <person name="Martin F.M."/>
            <person name="Bonfante P."/>
        </authorList>
    </citation>
    <scope>NUCLEOTIDE SEQUENCE [LARGE SCALE GENOMIC DNA]</scope>
    <source>
        <strain evidence="14 15">BEG34</strain>
    </source>
</reference>
<dbReference type="PANTHER" id="PTHR12480">
    <property type="entry name" value="ARGININE DEMETHYLASE AND LYSYL-HYDROXYLASE JMJD"/>
    <property type="match status" value="1"/>
</dbReference>
<evidence type="ECO:0000256" key="11">
    <source>
        <dbReference type="ARBA" id="ARBA00038068"/>
    </source>
</evidence>
<evidence type="ECO:0000256" key="6">
    <source>
        <dbReference type="ARBA" id="ARBA00023002"/>
    </source>
</evidence>
<feature type="domain" description="JmjC" evidence="13">
    <location>
        <begin position="205"/>
        <end position="370"/>
    </location>
</feature>
<dbReference type="InterPro" id="IPR050910">
    <property type="entry name" value="JMJD6_ArgDemeth/LysHydrox"/>
</dbReference>
<organism evidence="14 15">
    <name type="scientific">Gigaspora margarita</name>
    <dbReference type="NCBI Taxonomy" id="4874"/>
    <lineage>
        <taxon>Eukaryota</taxon>
        <taxon>Fungi</taxon>
        <taxon>Fungi incertae sedis</taxon>
        <taxon>Mucoromycota</taxon>
        <taxon>Glomeromycotina</taxon>
        <taxon>Glomeromycetes</taxon>
        <taxon>Diversisporales</taxon>
        <taxon>Gigasporaceae</taxon>
        <taxon>Gigaspora</taxon>
    </lineage>
</organism>
<protein>
    <submittedName>
        <fullName evidence="14">Clavaminate synthase-like protein</fullName>
    </submittedName>
</protein>
<dbReference type="OrthoDB" id="424465at2759"/>
<evidence type="ECO:0000256" key="10">
    <source>
        <dbReference type="ARBA" id="ARBA00023242"/>
    </source>
</evidence>
<dbReference type="EMBL" id="WTPW01002407">
    <property type="protein sequence ID" value="KAF0383101.1"/>
    <property type="molecule type" value="Genomic_DNA"/>
</dbReference>
<dbReference type="GO" id="GO:0106140">
    <property type="term" value="F:P-TEFb complex binding"/>
    <property type="evidence" value="ECO:0007669"/>
    <property type="project" value="TreeGrafter"/>
</dbReference>
<evidence type="ECO:0000256" key="8">
    <source>
        <dbReference type="ARBA" id="ARBA00023015"/>
    </source>
</evidence>
<dbReference type="Proteomes" id="UP000439903">
    <property type="component" value="Unassembled WGS sequence"/>
</dbReference>
<dbReference type="AlphaFoldDB" id="A0A8H3X0L7"/>
<comment type="cofactor">
    <cofactor evidence="1">
        <name>Fe(2+)</name>
        <dbReference type="ChEBI" id="CHEBI:29033"/>
    </cofactor>
</comment>
<evidence type="ECO:0000256" key="1">
    <source>
        <dbReference type="ARBA" id="ARBA00001954"/>
    </source>
</evidence>
<dbReference type="InterPro" id="IPR003347">
    <property type="entry name" value="JmjC_dom"/>
</dbReference>
<comment type="similarity">
    <text evidence="11">Belongs to the JMJD6 family.</text>
</comment>
<evidence type="ECO:0000313" key="15">
    <source>
        <dbReference type="Proteomes" id="UP000439903"/>
    </source>
</evidence>
<evidence type="ECO:0000256" key="9">
    <source>
        <dbReference type="ARBA" id="ARBA00023163"/>
    </source>
</evidence>
<dbReference type="GO" id="GO:0005634">
    <property type="term" value="C:nucleus"/>
    <property type="evidence" value="ECO:0007669"/>
    <property type="project" value="UniProtKB-SubCell"/>
</dbReference>
<dbReference type="PANTHER" id="PTHR12480:SF32">
    <property type="entry name" value="BIFUNCTIONAL ARGININE DEMETHYLASE AND LYSYL-HYDROXYLASE JMJD6"/>
    <property type="match status" value="1"/>
</dbReference>
<feature type="compositionally biased region" description="Basic and acidic residues" evidence="12">
    <location>
        <begin position="497"/>
        <end position="517"/>
    </location>
</feature>
<evidence type="ECO:0000259" key="13">
    <source>
        <dbReference type="PROSITE" id="PS51184"/>
    </source>
</evidence>
<keyword evidence="9" id="KW-0804">Transcription</keyword>
<feature type="compositionally biased region" description="Acidic residues" evidence="12">
    <location>
        <begin position="434"/>
        <end position="452"/>
    </location>
</feature>
<proteinExistence type="inferred from homology"/>
<dbReference type="GO" id="GO:0046872">
    <property type="term" value="F:metal ion binding"/>
    <property type="evidence" value="ECO:0007669"/>
    <property type="project" value="UniProtKB-KW"/>
</dbReference>
<evidence type="ECO:0000256" key="3">
    <source>
        <dbReference type="ARBA" id="ARBA00022723"/>
    </source>
</evidence>
<evidence type="ECO:0000256" key="4">
    <source>
        <dbReference type="ARBA" id="ARBA00022853"/>
    </source>
</evidence>
<feature type="region of interest" description="Disordered" evidence="12">
    <location>
        <begin position="412"/>
        <end position="453"/>
    </location>
</feature>
<keyword evidence="3" id="KW-0479">Metal-binding</keyword>
<dbReference type="Pfam" id="PF02373">
    <property type="entry name" value="JmjC"/>
    <property type="match status" value="1"/>
</dbReference>
<keyword evidence="8" id="KW-0805">Transcription regulation</keyword>
<dbReference type="SUPFAM" id="SSF51197">
    <property type="entry name" value="Clavaminate synthase-like"/>
    <property type="match status" value="1"/>
</dbReference>
<keyword evidence="4" id="KW-0156">Chromatin regulator</keyword>
<feature type="region of interest" description="Disordered" evidence="12">
    <location>
        <begin position="465"/>
        <end position="517"/>
    </location>
</feature>
<dbReference type="GO" id="GO:0033749">
    <property type="term" value="F:histone H4R3 demethylase activity"/>
    <property type="evidence" value="ECO:0007669"/>
    <property type="project" value="TreeGrafter"/>
</dbReference>
<evidence type="ECO:0000313" key="14">
    <source>
        <dbReference type="EMBL" id="KAF0383101.1"/>
    </source>
</evidence>
<comment type="subcellular location">
    <subcellularLocation>
        <location evidence="2">Nucleus</location>
    </subcellularLocation>
</comment>
<keyword evidence="15" id="KW-1185">Reference proteome</keyword>
<feature type="compositionally biased region" description="Low complexity" evidence="12">
    <location>
        <begin position="415"/>
        <end position="430"/>
    </location>
</feature>
<dbReference type="SMART" id="SM00558">
    <property type="entry name" value="JmjC"/>
    <property type="match status" value="1"/>
</dbReference>
<feature type="compositionally biased region" description="Basic and acidic residues" evidence="12">
    <location>
        <begin position="471"/>
        <end position="490"/>
    </location>
</feature>
<dbReference type="GO" id="GO:0005737">
    <property type="term" value="C:cytoplasm"/>
    <property type="evidence" value="ECO:0007669"/>
    <property type="project" value="TreeGrafter"/>
</dbReference>
<dbReference type="PROSITE" id="PS51184">
    <property type="entry name" value="JMJC"/>
    <property type="match status" value="1"/>
</dbReference>
<evidence type="ECO:0000256" key="2">
    <source>
        <dbReference type="ARBA" id="ARBA00004123"/>
    </source>
</evidence>
<evidence type="ECO:0000256" key="12">
    <source>
        <dbReference type="SAM" id="MobiDB-lite"/>
    </source>
</evidence>
<keyword evidence="5" id="KW-0223">Dioxygenase</keyword>
<keyword evidence="7" id="KW-0408">Iron</keyword>
<name>A0A8H3X0L7_GIGMA</name>
<accession>A0A8H3X0L7</accession>
<evidence type="ECO:0000256" key="7">
    <source>
        <dbReference type="ARBA" id="ARBA00023004"/>
    </source>
</evidence>
<keyword evidence="10" id="KW-0539">Nucleus</keyword>
<gene>
    <name evidence="14" type="ORF">F8M41_011805</name>
</gene>
<sequence length="517" mass="59790">MDNSIVGTSTMPLSATHFNISERIDGDTPVKLANKNGIKTTDIIKINQKKYERKVKKVKLSARSELDIFEWSKCGFANNNYWISPDADKLPRIDVSQVSREDFIMKYEEPVLPVVITGCTKDWAAETKWNKEELLRNYARHKFKIGEDDKGNPVRMTFKYYMYYLETEGFKDDSPLYIFDSSFGRRGKPKKANVEELKRKNLKPKSKECLLKDYKVPTYFDDDLFRFTGENRRPPYRWFILGGERSGTGIHSDPLGTSAWNTLLVGHKRWCLFPPSTPRKLIDPKQKDHEAVTWFACVLPKLLEVHEGRNKSLAEEYGMIEALQRPGETMFVPGGWYHVVMNLDFTIAVTQNFCSPTSIEQVWLRTRNARPKLAQKLLSKIIRLSSIGGTRHSKNFYRNLVNKIKALETIPALPESSSSSSSSSTSSSEKSSTDDDGDTEVSETESEEDGADGECRCYSCKMKAKRKAKRQEREIQKLEMQKEWEKRRYENNNGGILKREERMAIEDDRDRKKRREM</sequence>